<reference evidence="2 3" key="1">
    <citation type="submission" date="2023-09" db="EMBL/GenBank/DDBJ databases">
        <authorList>
            <person name="Rey-Velasco X."/>
        </authorList>
    </citation>
    <scope>NUCLEOTIDE SEQUENCE [LARGE SCALE GENOMIC DNA]</scope>
    <source>
        <strain evidence="2 3">F158</strain>
    </source>
</reference>
<comment type="caution">
    <text evidence="2">The sequence shown here is derived from an EMBL/GenBank/DDBJ whole genome shotgun (WGS) entry which is preliminary data.</text>
</comment>
<accession>A0ABU3DJL2</accession>
<gene>
    <name evidence="2" type="ORF">RM543_13860</name>
</gene>
<proteinExistence type="predicted"/>
<organism evidence="2 3">
    <name type="scientific">Tropicimonas omnivorans</name>
    <dbReference type="NCBI Taxonomy" id="3075590"/>
    <lineage>
        <taxon>Bacteria</taxon>
        <taxon>Pseudomonadati</taxon>
        <taxon>Pseudomonadota</taxon>
        <taxon>Alphaproteobacteria</taxon>
        <taxon>Rhodobacterales</taxon>
        <taxon>Roseobacteraceae</taxon>
        <taxon>Tropicimonas</taxon>
    </lineage>
</organism>
<dbReference type="EMBL" id="JAVRHL010000003">
    <property type="protein sequence ID" value="MDT0683773.1"/>
    <property type="molecule type" value="Genomic_DNA"/>
</dbReference>
<evidence type="ECO:0000313" key="3">
    <source>
        <dbReference type="Proteomes" id="UP001265259"/>
    </source>
</evidence>
<evidence type="ECO:0000256" key="1">
    <source>
        <dbReference type="SAM" id="MobiDB-lite"/>
    </source>
</evidence>
<feature type="compositionally biased region" description="Basic and acidic residues" evidence="1">
    <location>
        <begin position="53"/>
        <end position="65"/>
    </location>
</feature>
<evidence type="ECO:0008006" key="4">
    <source>
        <dbReference type="Google" id="ProtNLM"/>
    </source>
</evidence>
<dbReference type="RefSeq" id="WP_311692632.1">
    <property type="nucleotide sequence ID" value="NZ_JAVRHL010000003.1"/>
</dbReference>
<feature type="region of interest" description="Disordered" evidence="1">
    <location>
        <begin position="38"/>
        <end position="84"/>
    </location>
</feature>
<dbReference type="Proteomes" id="UP001265259">
    <property type="component" value="Unassembled WGS sequence"/>
</dbReference>
<evidence type="ECO:0000313" key="2">
    <source>
        <dbReference type="EMBL" id="MDT0683773.1"/>
    </source>
</evidence>
<name>A0ABU3DJL2_9RHOB</name>
<keyword evidence="3" id="KW-1185">Reference proteome</keyword>
<protein>
    <recommendedName>
        <fullName evidence="4">Porin</fullName>
    </recommendedName>
</protein>
<sequence>MSAALALAATQASAQIATEQTLDCTPGYVPSGEECVIPDGSMDTGSVIPPQDRPADPGEVVDRTGDLAPDGTAENFGVETPDMDDEYSIEDDTLVIDDEDAVEDAIPLVPNAGEADLTD</sequence>